<evidence type="ECO:0000256" key="2">
    <source>
        <dbReference type="ARBA" id="ARBA00004613"/>
    </source>
</evidence>
<evidence type="ECO:0000259" key="12">
    <source>
        <dbReference type="Pfam" id="PF14683"/>
    </source>
</evidence>
<feature type="domain" description="Rhamnogalacturonan lyase" evidence="13">
    <location>
        <begin position="345"/>
        <end position="409"/>
    </location>
</feature>
<keyword evidence="8 14" id="KW-0456">Lyase</keyword>
<comment type="catalytic activity">
    <reaction evidence="1">
        <text>Endotype eliminative cleavage of L-alpha-rhamnopyranosyl-(1-&gt;4)-alpha-D-galactopyranosyluronic acid bonds of rhamnogalacturonan I domains in ramified hairy regions of pectin leaving L-rhamnopyranose at the reducing end and 4-deoxy-4,5-unsaturated D-galactopyranosyluronic acid at the non-reducing end.</text>
        <dbReference type="EC" id="4.2.2.23"/>
    </reaction>
</comment>
<dbReference type="Gene3D" id="2.60.40.1120">
    <property type="entry name" value="Carboxypeptidase-like, regulatory domain"/>
    <property type="match status" value="1"/>
</dbReference>
<comment type="subcellular location">
    <subcellularLocation>
        <location evidence="2">Secreted</location>
    </subcellularLocation>
</comment>
<keyword evidence="7" id="KW-1015">Disulfide bond</keyword>
<evidence type="ECO:0000256" key="4">
    <source>
        <dbReference type="ARBA" id="ARBA00012437"/>
    </source>
</evidence>
<dbReference type="PANTHER" id="PTHR36574">
    <property type="entry name" value="RHAMNOGALACTURONATE LYASE-RELATED"/>
    <property type="match status" value="1"/>
</dbReference>
<evidence type="ECO:0000256" key="5">
    <source>
        <dbReference type="ARBA" id="ARBA00022525"/>
    </source>
</evidence>
<dbReference type="SUPFAM" id="SSF74650">
    <property type="entry name" value="Galactose mutarotase-like"/>
    <property type="match status" value="1"/>
</dbReference>
<keyword evidence="6 10" id="KW-0732">Signal</keyword>
<feature type="signal peptide" evidence="10">
    <location>
        <begin position="1"/>
        <end position="19"/>
    </location>
</feature>
<gene>
    <name evidence="14" type="ORF">ACFPN5_23480</name>
</gene>
<sequence length="644" mass="68003">MNKHSLRAVTALATLSALVAGCGGDAPAPSDAPKIATLSSVTAIPAATATSPFGLTTDSTFFTVDTGAGLVFKIRRFDDGASTRSAGDIASMVYNGVQYQDQARGTHVNSGFDFLYTGVSAVNVSAETIGTDYVKITVVAGNLTHYYMAKRGDPKIYMGTYFTTEPSTLNLARFIVRVPIGVLPNGTPAGTPGGLVGGVWPDDLRGTNSTIESGDIFGFTSGAFVGQTRSKHYSNMRLKDWQYIGGTGPGVGLWIVRDNQEGGSGGPFYRSLLNQITSTTNEITYIVNYGEGQTEGFRMNRLNHYTLTFTDGSAPAPVDTSWFSGMNLLGYVAPNARGGVFVPSISGRTGNFGYTVGFANATAQYWADAASNDGRVSSEGMIPGDYTMTVYKNELAVASAPVTVTAGTTNIVPAITIGADPLVHRDDPRGKWHLAKGDPSMTPALFRIGEWDGTPAEMKNGDKITVMHPQDVRMSPWFSTAVPTSPYLVGSSTAATTMPAYQWKGLATGAGVCAANPNAQNPPVTVQFNLKASQISAASTYKFRIGITTAQAGGRPQINVNNWSSPFVGSQSGDVFPPGQPSTRTMTVGTYRARNITYDYTIPASALVAGANTLKIYVVSGSCSTSSWLTPGYAFDAMDLIKTQ</sequence>
<name>A0ABW0LAJ6_9BURK</name>
<feature type="domain" description="Rhamnogalacturonase B N-terminal" evidence="11">
    <location>
        <begin position="53"/>
        <end position="330"/>
    </location>
</feature>
<organism evidence="14 15">
    <name type="scientific">Massilia niabensis</name>
    <dbReference type="NCBI Taxonomy" id="544910"/>
    <lineage>
        <taxon>Bacteria</taxon>
        <taxon>Pseudomonadati</taxon>
        <taxon>Pseudomonadota</taxon>
        <taxon>Betaproteobacteria</taxon>
        <taxon>Burkholderiales</taxon>
        <taxon>Oxalobacteraceae</taxon>
        <taxon>Telluria group</taxon>
        <taxon>Massilia</taxon>
    </lineage>
</organism>
<dbReference type="Pfam" id="PF09284">
    <property type="entry name" value="RhgB_N"/>
    <property type="match status" value="1"/>
</dbReference>
<dbReference type="Gene3D" id="2.60.120.260">
    <property type="entry name" value="Galactose-binding domain-like"/>
    <property type="match status" value="1"/>
</dbReference>
<evidence type="ECO:0000313" key="14">
    <source>
        <dbReference type="EMBL" id="MFC5462779.1"/>
    </source>
</evidence>
<evidence type="ECO:0000256" key="6">
    <source>
        <dbReference type="ARBA" id="ARBA00022729"/>
    </source>
</evidence>
<dbReference type="InterPro" id="IPR014718">
    <property type="entry name" value="GH-type_carb-bd"/>
</dbReference>
<keyword evidence="5" id="KW-0964">Secreted</keyword>
<dbReference type="Pfam" id="PF14683">
    <property type="entry name" value="CBM-like"/>
    <property type="match status" value="1"/>
</dbReference>
<evidence type="ECO:0000256" key="10">
    <source>
        <dbReference type="SAM" id="SignalP"/>
    </source>
</evidence>
<evidence type="ECO:0000256" key="1">
    <source>
        <dbReference type="ARBA" id="ARBA00001324"/>
    </source>
</evidence>
<reference evidence="15" key="1">
    <citation type="journal article" date="2019" name="Int. J. Syst. Evol. Microbiol.">
        <title>The Global Catalogue of Microorganisms (GCM) 10K type strain sequencing project: providing services to taxonomists for standard genome sequencing and annotation.</title>
        <authorList>
            <consortium name="The Broad Institute Genomics Platform"/>
            <consortium name="The Broad Institute Genome Sequencing Center for Infectious Disease"/>
            <person name="Wu L."/>
            <person name="Ma J."/>
        </authorList>
    </citation>
    <scope>NUCLEOTIDE SEQUENCE [LARGE SCALE GENOMIC DNA]</scope>
    <source>
        <strain evidence="15">KACC 12649</strain>
    </source>
</reference>
<evidence type="ECO:0000256" key="8">
    <source>
        <dbReference type="ARBA" id="ARBA00023239"/>
    </source>
</evidence>
<evidence type="ECO:0000256" key="3">
    <source>
        <dbReference type="ARBA" id="ARBA00010418"/>
    </source>
</evidence>
<dbReference type="Proteomes" id="UP001596050">
    <property type="component" value="Unassembled WGS sequence"/>
</dbReference>
<protein>
    <recommendedName>
        <fullName evidence="4">rhamnogalacturonan endolyase</fullName>
        <ecNumber evidence="4">4.2.2.23</ecNumber>
    </recommendedName>
</protein>
<dbReference type="SUPFAM" id="SSF49452">
    <property type="entry name" value="Starch-binding domain-like"/>
    <property type="match status" value="1"/>
</dbReference>
<keyword evidence="9" id="KW-0961">Cell wall biogenesis/degradation</keyword>
<keyword evidence="15" id="KW-1185">Reference proteome</keyword>
<dbReference type="Pfam" id="PF14686">
    <property type="entry name" value="fn3_3"/>
    <property type="match status" value="1"/>
</dbReference>
<dbReference type="InterPro" id="IPR029413">
    <property type="entry name" value="RG-lyase_II"/>
</dbReference>
<accession>A0ABW0LAJ6</accession>
<dbReference type="PANTHER" id="PTHR36574:SF1">
    <property type="entry name" value="RHAMNOGALACTURONATE LYASE-RELATED"/>
    <property type="match status" value="1"/>
</dbReference>
<dbReference type="PROSITE" id="PS51257">
    <property type="entry name" value="PROKAR_LIPOPROTEIN"/>
    <property type="match status" value="1"/>
</dbReference>
<dbReference type="InterPro" id="IPR013784">
    <property type="entry name" value="Carb-bd-like_fold"/>
</dbReference>
<proteinExistence type="inferred from homology"/>
<dbReference type="SUPFAM" id="SSF49785">
    <property type="entry name" value="Galactose-binding domain-like"/>
    <property type="match status" value="1"/>
</dbReference>
<evidence type="ECO:0000259" key="13">
    <source>
        <dbReference type="Pfam" id="PF14686"/>
    </source>
</evidence>
<feature type="domain" description="Rhamnogalacturonan lyase" evidence="12">
    <location>
        <begin position="445"/>
        <end position="640"/>
    </location>
</feature>
<dbReference type="RefSeq" id="WP_379786270.1">
    <property type="nucleotide sequence ID" value="NZ_JBHSMU010000019.1"/>
</dbReference>
<feature type="chain" id="PRO_5046753197" description="rhamnogalacturonan endolyase" evidence="10">
    <location>
        <begin position="20"/>
        <end position="644"/>
    </location>
</feature>
<dbReference type="EC" id="4.2.2.23" evidence="4"/>
<dbReference type="InterPro" id="IPR029411">
    <property type="entry name" value="RG-lyase_III"/>
</dbReference>
<dbReference type="InterPro" id="IPR008979">
    <property type="entry name" value="Galactose-bd-like_sf"/>
</dbReference>
<evidence type="ECO:0000313" key="15">
    <source>
        <dbReference type="Proteomes" id="UP001596050"/>
    </source>
</evidence>
<dbReference type="InterPro" id="IPR011013">
    <property type="entry name" value="Gal_mutarotase_sf_dom"/>
</dbReference>
<dbReference type="InterPro" id="IPR016590">
    <property type="entry name" value="Rhamnogalacturonase_B"/>
</dbReference>
<dbReference type="InterPro" id="IPR015364">
    <property type="entry name" value="RhgB_N"/>
</dbReference>
<comment type="similarity">
    <text evidence="3">Belongs to the polysaccharide lyase 4 family.</text>
</comment>
<evidence type="ECO:0000256" key="7">
    <source>
        <dbReference type="ARBA" id="ARBA00023157"/>
    </source>
</evidence>
<evidence type="ECO:0000256" key="9">
    <source>
        <dbReference type="ARBA" id="ARBA00023316"/>
    </source>
</evidence>
<dbReference type="EMBL" id="JBHSMU010000019">
    <property type="protein sequence ID" value="MFC5462779.1"/>
    <property type="molecule type" value="Genomic_DNA"/>
</dbReference>
<evidence type="ECO:0000259" key="11">
    <source>
        <dbReference type="Pfam" id="PF09284"/>
    </source>
</evidence>
<dbReference type="Gene3D" id="2.70.98.10">
    <property type="match status" value="1"/>
</dbReference>
<comment type="caution">
    <text evidence="14">The sequence shown here is derived from an EMBL/GenBank/DDBJ whole genome shotgun (WGS) entry which is preliminary data.</text>
</comment>
<dbReference type="CDD" id="cd10317">
    <property type="entry name" value="RGL4_C"/>
    <property type="match status" value="1"/>
</dbReference>
<dbReference type="GO" id="GO:0016829">
    <property type="term" value="F:lyase activity"/>
    <property type="evidence" value="ECO:0007669"/>
    <property type="project" value="UniProtKB-KW"/>
</dbReference>